<dbReference type="Gene3D" id="3.40.50.1820">
    <property type="entry name" value="alpha/beta hydrolase"/>
    <property type="match status" value="1"/>
</dbReference>
<evidence type="ECO:0000256" key="2">
    <source>
        <dbReference type="ARBA" id="ARBA00022729"/>
    </source>
</evidence>
<organism evidence="8 9">
    <name type="scientific">Streptomyces wedmorensis</name>
    <dbReference type="NCBI Taxonomy" id="43759"/>
    <lineage>
        <taxon>Bacteria</taxon>
        <taxon>Bacillati</taxon>
        <taxon>Actinomycetota</taxon>
        <taxon>Actinomycetes</taxon>
        <taxon>Kitasatosporales</taxon>
        <taxon>Streptomycetaceae</taxon>
        <taxon>Streptomyces</taxon>
    </lineage>
</organism>
<feature type="region of interest" description="Disordered" evidence="4">
    <location>
        <begin position="399"/>
        <end position="435"/>
    </location>
</feature>
<keyword evidence="9" id="KW-1185">Reference proteome</keyword>
<sequence>MIRAVRRPALAVALAAVGATALAACTTAPAPARSQGPAGHVDPATRPDLRAFYGQKLKWTACGDLQCADLTVPMDYAHPANGRTFVLPVARAVTTGTAARIGSVIVNPGGPGGSGVQSLLEEGMAESFTPKVRARFDVVSFDPRGVGGSSPALTCGKNEEPTDAATGPTSDGTTPEKNAPEKNAAEEPAPEETAAAATDPFFPRSETERADVLAEAKREADACAKASTGILRHVGTEDVARDMDVLRAALGESRVTYLGWSYGTSLGTAYAEQFPRRVRAMVLDGAVDPALDWSQRAVSQGLGFRRAVDDYIASCAEVAGDSCPGSTPEEIRTLIEGLFRKTARDPLPVDGDEYGADASTLLDALVLSMYTPEAQWKDLSEALADAGRGDGTKLARLAGAEDPAPAADEDAESGATTDGPGDADEPGTEPPADNSDAALQAVNCFDVPHPRDAEAYWKALARADEAAGRYGTSTVTAALTCKDWPTTTRKPHRVNAPGIPPVLVVGTTGDAATPYEEAASLASQFPGGALLTYEGFGHTAYGRSNSCVTRHVDGYLIDLRTVPAGTTC</sequence>
<dbReference type="Proteomes" id="UP001600424">
    <property type="component" value="Unassembled WGS sequence"/>
</dbReference>
<evidence type="ECO:0000256" key="1">
    <source>
        <dbReference type="ARBA" id="ARBA00010088"/>
    </source>
</evidence>
<dbReference type="PANTHER" id="PTHR43248">
    <property type="entry name" value="2-SUCCINYL-6-HYDROXY-2,4-CYCLOHEXADIENE-1-CARBOXYLATE SYNTHASE"/>
    <property type="match status" value="1"/>
</dbReference>
<keyword evidence="2 5" id="KW-0732">Signal</keyword>
<evidence type="ECO:0000256" key="4">
    <source>
        <dbReference type="SAM" id="MobiDB-lite"/>
    </source>
</evidence>
<feature type="domain" description="Peptidase S33 tripeptidyl aminopeptidase-like C-terminal" evidence="7">
    <location>
        <begin position="471"/>
        <end position="568"/>
    </location>
</feature>
<feature type="chain" id="PRO_5045852156" evidence="5">
    <location>
        <begin position="24"/>
        <end position="568"/>
    </location>
</feature>
<evidence type="ECO:0000313" key="9">
    <source>
        <dbReference type="Proteomes" id="UP001600424"/>
    </source>
</evidence>
<dbReference type="Pfam" id="PF08386">
    <property type="entry name" value="Abhydrolase_4"/>
    <property type="match status" value="1"/>
</dbReference>
<dbReference type="SUPFAM" id="SSF53474">
    <property type="entry name" value="alpha/beta-Hydrolases"/>
    <property type="match status" value="1"/>
</dbReference>
<proteinExistence type="inferred from homology"/>
<feature type="domain" description="AB hydrolase-1" evidence="6">
    <location>
        <begin position="104"/>
        <end position="319"/>
    </location>
</feature>
<dbReference type="InterPro" id="IPR051601">
    <property type="entry name" value="Serine_prot/Carboxylest_S33"/>
</dbReference>
<name>A0ABW6J5X7_STRWE</name>
<feature type="region of interest" description="Disordered" evidence="4">
    <location>
        <begin position="141"/>
        <end position="208"/>
    </location>
</feature>
<dbReference type="InterPro" id="IPR013595">
    <property type="entry name" value="Pept_S33_TAP-like_C"/>
</dbReference>
<dbReference type="RefSeq" id="WP_386253927.1">
    <property type="nucleotide sequence ID" value="NZ_JBHTRV010000048.1"/>
</dbReference>
<dbReference type="PANTHER" id="PTHR43248:SF29">
    <property type="entry name" value="TRIPEPTIDYL AMINOPEPTIDASE"/>
    <property type="match status" value="1"/>
</dbReference>
<protein>
    <submittedName>
        <fullName evidence="8">Alpha/beta hydrolase</fullName>
    </submittedName>
</protein>
<keyword evidence="3 8" id="KW-0378">Hydrolase</keyword>
<comment type="similarity">
    <text evidence="1">Belongs to the peptidase S33 family.</text>
</comment>
<dbReference type="InterPro" id="IPR029058">
    <property type="entry name" value="AB_hydrolase_fold"/>
</dbReference>
<dbReference type="InterPro" id="IPR006311">
    <property type="entry name" value="TAT_signal"/>
</dbReference>
<dbReference type="PROSITE" id="PS51257">
    <property type="entry name" value="PROKAR_LIPOPROTEIN"/>
    <property type="match status" value="1"/>
</dbReference>
<dbReference type="PROSITE" id="PS51318">
    <property type="entry name" value="TAT"/>
    <property type="match status" value="1"/>
</dbReference>
<dbReference type="InterPro" id="IPR000073">
    <property type="entry name" value="AB_hydrolase_1"/>
</dbReference>
<evidence type="ECO:0000259" key="6">
    <source>
        <dbReference type="Pfam" id="PF00561"/>
    </source>
</evidence>
<evidence type="ECO:0000313" key="8">
    <source>
        <dbReference type="EMBL" id="MFE5985328.1"/>
    </source>
</evidence>
<dbReference type="EMBL" id="JBHTRV010000048">
    <property type="protein sequence ID" value="MFE5985328.1"/>
    <property type="molecule type" value="Genomic_DNA"/>
</dbReference>
<evidence type="ECO:0000256" key="5">
    <source>
        <dbReference type="SAM" id="SignalP"/>
    </source>
</evidence>
<dbReference type="Pfam" id="PF00561">
    <property type="entry name" value="Abhydrolase_1"/>
    <property type="match status" value="1"/>
</dbReference>
<dbReference type="GO" id="GO:0016787">
    <property type="term" value="F:hydrolase activity"/>
    <property type="evidence" value="ECO:0007669"/>
    <property type="project" value="UniProtKB-KW"/>
</dbReference>
<accession>A0ABW6J5X7</accession>
<comment type="caution">
    <text evidence="8">The sequence shown here is derived from an EMBL/GenBank/DDBJ whole genome shotgun (WGS) entry which is preliminary data.</text>
</comment>
<evidence type="ECO:0000259" key="7">
    <source>
        <dbReference type="Pfam" id="PF08386"/>
    </source>
</evidence>
<gene>
    <name evidence="8" type="ORF">ACFQ63_37220</name>
</gene>
<reference evidence="8 9" key="1">
    <citation type="submission" date="2024-09" db="EMBL/GenBank/DDBJ databases">
        <title>The Natural Products Discovery Center: Release of the First 8490 Sequenced Strains for Exploring Actinobacteria Biosynthetic Diversity.</title>
        <authorList>
            <person name="Kalkreuter E."/>
            <person name="Kautsar S.A."/>
            <person name="Yang D."/>
            <person name="Bader C.D."/>
            <person name="Teijaro C.N."/>
            <person name="Fluegel L."/>
            <person name="Davis C.M."/>
            <person name="Simpson J.R."/>
            <person name="Lauterbach L."/>
            <person name="Steele A.D."/>
            <person name="Gui C."/>
            <person name="Meng S."/>
            <person name="Li G."/>
            <person name="Viehrig K."/>
            <person name="Ye F."/>
            <person name="Su P."/>
            <person name="Kiefer A.F."/>
            <person name="Nichols A."/>
            <person name="Cepeda A.J."/>
            <person name="Yan W."/>
            <person name="Fan B."/>
            <person name="Jiang Y."/>
            <person name="Adhikari A."/>
            <person name="Zheng C.-J."/>
            <person name="Schuster L."/>
            <person name="Cowan T.M."/>
            <person name="Smanski M.J."/>
            <person name="Chevrette M.G."/>
            <person name="De Carvalho L.P.S."/>
            <person name="Shen B."/>
        </authorList>
    </citation>
    <scope>NUCLEOTIDE SEQUENCE [LARGE SCALE GENOMIC DNA]</scope>
    <source>
        <strain evidence="8 9">NPDC056472</strain>
    </source>
</reference>
<feature type="signal peptide" evidence="5">
    <location>
        <begin position="1"/>
        <end position="23"/>
    </location>
</feature>
<evidence type="ECO:0000256" key="3">
    <source>
        <dbReference type="ARBA" id="ARBA00022801"/>
    </source>
</evidence>